<reference evidence="4" key="1">
    <citation type="submission" date="2016-10" db="EMBL/GenBank/DDBJ databases">
        <title>Draft Genome Sequence of Nocardioides luteus Strain BAFB, an Alkane-Degrading Bacterium Isolated from JP-7 Polluted Soil.</title>
        <authorList>
            <person name="Brown L."/>
            <person name="Ruiz O.N."/>
            <person name="Gunasekera T."/>
        </authorList>
    </citation>
    <scope>NUCLEOTIDE SEQUENCE [LARGE SCALE GENOMIC DNA]</scope>
    <source>
        <strain evidence="4">BAFB</strain>
    </source>
</reference>
<evidence type="ECO:0000256" key="2">
    <source>
        <dbReference type="SAM" id="Phobius"/>
    </source>
</evidence>
<organism evidence="4 5">
    <name type="scientific">Nocardioides luteus</name>
    <dbReference type="NCBI Taxonomy" id="1844"/>
    <lineage>
        <taxon>Bacteria</taxon>
        <taxon>Bacillati</taxon>
        <taxon>Actinomycetota</taxon>
        <taxon>Actinomycetes</taxon>
        <taxon>Propionibacteriales</taxon>
        <taxon>Nocardioidaceae</taxon>
        <taxon>Nocardioides</taxon>
    </lineage>
</organism>
<sequence>MLLGLLGAPLLLVGAGLALAAGPDDVLMGKETPIEQGAAYSTPEAFAFDRLPVTVRVEAMGETYVGVGNPVDVLDVVEGTRAVEIARTPLTRVSGVAGSGEQVPDASQALWWEEKVSGSGTQELTVTLTGEPVAFLAASRDGTPIKVAFGYRIDGIFAVSLGIAGFGALLLIGALVLLLTGRRERPEQRQPPRPVPYVHPTHPTGHPAPPRPPAAGLYRRLGVAAGVGVLTFSLAGCSIPVAVEVEQVSKVSLPDDDVSAVIREWSERSDEAIEANRRGKWKAEEWGQAASGPTLAMFQAATVAAQGAGSKQRPRTFEVHAGRSWSVRLDEYPMWAVVEINGGGRRSPLAIYEQQDALSPWTHRGEVKVKASAIPTPVEGAAPVAAAEAKRVQDVADRIEAYLGEPQGIEGVAGLKKLRALRREMDAYVAELGVDTVRTTAEPFDETGLRMVQTPEGVLAMPEFTVDSIVGGQGEEWEWNPPYDRFRSQAGKNLSIRTAVTVAVLVPEDGDASVLGVEYGEIPGARVKN</sequence>
<dbReference type="AlphaFoldDB" id="A0A1J4N1W1"/>
<feature type="transmembrane region" description="Helical" evidence="2">
    <location>
        <begin position="156"/>
        <end position="179"/>
    </location>
</feature>
<feature type="chain" id="PRO_5009630463" evidence="3">
    <location>
        <begin position="21"/>
        <end position="529"/>
    </location>
</feature>
<dbReference type="Proteomes" id="UP000033772">
    <property type="component" value="Unassembled WGS sequence"/>
</dbReference>
<dbReference type="EMBL" id="JZDQ02000024">
    <property type="protein sequence ID" value="OIJ25540.1"/>
    <property type="molecule type" value="Genomic_DNA"/>
</dbReference>
<keyword evidence="5" id="KW-1185">Reference proteome</keyword>
<dbReference type="STRING" id="1844.UG56_017235"/>
<keyword evidence="2" id="KW-0812">Transmembrane</keyword>
<keyword evidence="3" id="KW-0732">Signal</keyword>
<evidence type="ECO:0000313" key="5">
    <source>
        <dbReference type="Proteomes" id="UP000033772"/>
    </source>
</evidence>
<protein>
    <submittedName>
        <fullName evidence="4">Uncharacterized protein</fullName>
    </submittedName>
</protein>
<feature type="transmembrane region" description="Helical" evidence="2">
    <location>
        <begin position="221"/>
        <end position="243"/>
    </location>
</feature>
<feature type="region of interest" description="Disordered" evidence="1">
    <location>
        <begin position="185"/>
        <end position="210"/>
    </location>
</feature>
<proteinExistence type="predicted"/>
<keyword evidence="2" id="KW-1133">Transmembrane helix</keyword>
<keyword evidence="2" id="KW-0472">Membrane</keyword>
<evidence type="ECO:0000256" key="3">
    <source>
        <dbReference type="SAM" id="SignalP"/>
    </source>
</evidence>
<accession>A0A1J4N1W1</accession>
<gene>
    <name evidence="4" type="ORF">UG56_017235</name>
</gene>
<name>A0A1J4N1W1_9ACTN</name>
<feature type="signal peptide" evidence="3">
    <location>
        <begin position="1"/>
        <end position="20"/>
    </location>
</feature>
<evidence type="ECO:0000313" key="4">
    <source>
        <dbReference type="EMBL" id="OIJ25540.1"/>
    </source>
</evidence>
<evidence type="ECO:0000256" key="1">
    <source>
        <dbReference type="SAM" id="MobiDB-lite"/>
    </source>
</evidence>
<comment type="caution">
    <text evidence="4">The sequence shown here is derived from an EMBL/GenBank/DDBJ whole genome shotgun (WGS) entry which is preliminary data.</text>
</comment>